<comment type="caution">
    <text evidence="2">The sequence shown here is derived from an EMBL/GenBank/DDBJ whole genome shotgun (WGS) entry which is preliminary data.</text>
</comment>
<reference evidence="2 3" key="1">
    <citation type="journal article" date="2017" name="Genome Biol. Evol.">
        <title>Phytophthora megakarya and P. palmivora, closely related causal agents of cacao black pod rot, underwent increases in genome sizes and gene numbers by different mechanisms.</title>
        <authorList>
            <person name="Ali S.S."/>
            <person name="Shao J."/>
            <person name="Lary D.J."/>
            <person name="Kronmiller B."/>
            <person name="Shen D."/>
            <person name="Strem M.D."/>
            <person name="Amoako-Attah I."/>
            <person name="Akrofi A.Y."/>
            <person name="Begoude B.A."/>
            <person name="Ten Hoopen G.M."/>
            <person name="Coulibaly K."/>
            <person name="Kebe B.I."/>
            <person name="Melnick R.L."/>
            <person name="Guiltinan M.J."/>
            <person name="Tyler B.M."/>
            <person name="Meinhardt L.W."/>
            <person name="Bailey B.A."/>
        </authorList>
    </citation>
    <scope>NUCLEOTIDE SEQUENCE [LARGE SCALE GENOMIC DNA]</scope>
    <source>
        <strain evidence="3">sbr112.9</strain>
    </source>
</reference>
<evidence type="ECO:0000256" key="1">
    <source>
        <dbReference type="SAM" id="MobiDB-lite"/>
    </source>
</evidence>
<proteinExistence type="predicted"/>
<sequence length="98" mass="10618">MVYAVLGCKEGDKLTTNPCSVCGKPTHHLCAVDVFVRPNSAINENPDVKYEYFFGKRKKNEVIPVESNVSVPSQIPNAPSSPLASPVPDLSVPLSIQH</sequence>
<gene>
    <name evidence="2" type="ORF">PHPALM_701</name>
</gene>
<feature type="region of interest" description="Disordered" evidence="1">
    <location>
        <begin position="71"/>
        <end position="98"/>
    </location>
</feature>
<protein>
    <submittedName>
        <fullName evidence="2">Uncharacterized protein</fullName>
    </submittedName>
</protein>
<evidence type="ECO:0000313" key="2">
    <source>
        <dbReference type="EMBL" id="POM81341.1"/>
    </source>
</evidence>
<accession>A0A2P4YU70</accession>
<evidence type="ECO:0000313" key="3">
    <source>
        <dbReference type="Proteomes" id="UP000237271"/>
    </source>
</evidence>
<dbReference type="Proteomes" id="UP000237271">
    <property type="component" value="Unassembled WGS sequence"/>
</dbReference>
<dbReference type="EMBL" id="NCKW01000103">
    <property type="protein sequence ID" value="POM81341.1"/>
    <property type="molecule type" value="Genomic_DNA"/>
</dbReference>
<organism evidence="2 3">
    <name type="scientific">Phytophthora palmivora</name>
    <dbReference type="NCBI Taxonomy" id="4796"/>
    <lineage>
        <taxon>Eukaryota</taxon>
        <taxon>Sar</taxon>
        <taxon>Stramenopiles</taxon>
        <taxon>Oomycota</taxon>
        <taxon>Peronosporomycetes</taxon>
        <taxon>Peronosporales</taxon>
        <taxon>Peronosporaceae</taxon>
        <taxon>Phytophthora</taxon>
    </lineage>
</organism>
<name>A0A2P4YU70_9STRA</name>
<keyword evidence="3" id="KW-1185">Reference proteome</keyword>
<dbReference type="AlphaFoldDB" id="A0A2P4YU70"/>
<dbReference type="OrthoDB" id="109332at2759"/>
<feature type="compositionally biased region" description="Polar residues" evidence="1">
    <location>
        <begin position="71"/>
        <end position="83"/>
    </location>
</feature>